<feature type="domain" description="Aminotransferase class I/classII large" evidence="8">
    <location>
        <begin position="64"/>
        <end position="409"/>
    </location>
</feature>
<dbReference type="Gene3D" id="3.40.640.10">
    <property type="entry name" value="Type I PLP-dependent aspartate aminotransferase-like (Major domain)"/>
    <property type="match status" value="1"/>
</dbReference>
<dbReference type="EC" id="2.6.1.-" evidence="7"/>
<dbReference type="InterPro" id="IPR015421">
    <property type="entry name" value="PyrdxlP-dep_Trfase_major"/>
</dbReference>
<dbReference type="PANTHER" id="PTHR46383:SF2">
    <property type="entry name" value="AMINOTRANSFERASE"/>
    <property type="match status" value="1"/>
</dbReference>
<protein>
    <recommendedName>
        <fullName evidence="7">Aminotransferase</fullName>
        <ecNumber evidence="7">2.6.1.-</ecNumber>
    </recommendedName>
</protein>
<evidence type="ECO:0000256" key="2">
    <source>
        <dbReference type="ARBA" id="ARBA00007441"/>
    </source>
</evidence>
<dbReference type="GO" id="GO:0030170">
    <property type="term" value="F:pyridoxal phosphate binding"/>
    <property type="evidence" value="ECO:0007669"/>
    <property type="project" value="InterPro"/>
</dbReference>
<proteinExistence type="inferred from homology"/>
<evidence type="ECO:0000256" key="1">
    <source>
        <dbReference type="ARBA" id="ARBA00001933"/>
    </source>
</evidence>
<evidence type="ECO:0000256" key="6">
    <source>
        <dbReference type="ARBA" id="ARBA00049185"/>
    </source>
</evidence>
<name>V6EXV9_MAGGM</name>
<comment type="catalytic activity">
    <reaction evidence="6">
        <text>L-aspartate + 2-oxoglutarate = oxaloacetate + L-glutamate</text>
        <dbReference type="Rhea" id="RHEA:21824"/>
        <dbReference type="ChEBI" id="CHEBI:16452"/>
        <dbReference type="ChEBI" id="CHEBI:16810"/>
        <dbReference type="ChEBI" id="CHEBI:29985"/>
        <dbReference type="ChEBI" id="CHEBI:29991"/>
        <dbReference type="EC" id="2.6.1.1"/>
    </reaction>
</comment>
<evidence type="ECO:0000256" key="3">
    <source>
        <dbReference type="ARBA" id="ARBA00022576"/>
    </source>
</evidence>
<gene>
    <name evidence="9" type="ordered locus">MGMSRv2__0885</name>
</gene>
<dbReference type="Pfam" id="PF00155">
    <property type="entry name" value="Aminotran_1_2"/>
    <property type="match status" value="1"/>
</dbReference>
<dbReference type="Proteomes" id="UP000018922">
    <property type="component" value="Chromosome I"/>
</dbReference>
<evidence type="ECO:0000259" key="8">
    <source>
        <dbReference type="Pfam" id="PF00155"/>
    </source>
</evidence>
<dbReference type="PROSITE" id="PS00105">
    <property type="entry name" value="AA_TRANSFER_CLASS_1"/>
    <property type="match status" value="1"/>
</dbReference>
<dbReference type="GO" id="GO:0004069">
    <property type="term" value="F:L-aspartate:2-oxoglutarate aminotransferase activity"/>
    <property type="evidence" value="ECO:0007669"/>
    <property type="project" value="UniProtKB-EC"/>
</dbReference>
<sequence length="414" mass="44150">MAGINLFLPVHLSAYVRARLYSRWVLRQRQGGKVFGRSSRSDVSPFIVMDVMRAANERAAQGGDVIHLEVGQPSGQAPAGVLAAAKAALDSDPIGYTEALGLPRLREKIADHYRHAHGVAVDTARIAITTGSSAGFLLSFLAAFDAGDRVAVAAPGYPAYRNILTALGIECVLVPVGPESRWQLSVAALAKVEGRLDGVVVASPSNPTGSMLSAIEVAELAAWCEVQGIRLISDEIYHGIVYGAAAGSAIGAGPHAVIVNSFSKYYAMTGWRLGWMVLPEDLVRPVECLQQNLFISAPTLSQIAACAVFDCTDELDARVAAYRNNRDILLNELPSAGFTRLAPSDGAFYLYADIADLTNDSADFCRRMLAETGVAATPGIDFDPLAGAHTMRFSFAGPASDMELAVKRLKAWRK</sequence>
<keyword evidence="4 7" id="KW-0808">Transferase</keyword>
<keyword evidence="10" id="KW-1185">Reference proteome</keyword>
<dbReference type="SUPFAM" id="SSF53383">
    <property type="entry name" value="PLP-dependent transferases"/>
    <property type="match status" value="1"/>
</dbReference>
<dbReference type="STRING" id="1430440.MGMSRv2__0885"/>
<comment type="cofactor">
    <cofactor evidence="1 7">
        <name>pyridoxal 5'-phosphate</name>
        <dbReference type="ChEBI" id="CHEBI:597326"/>
    </cofactor>
</comment>
<evidence type="ECO:0000313" key="10">
    <source>
        <dbReference type="Proteomes" id="UP000018922"/>
    </source>
</evidence>
<dbReference type="AlphaFoldDB" id="V6EXV9"/>
<dbReference type="InterPro" id="IPR004839">
    <property type="entry name" value="Aminotransferase_I/II_large"/>
</dbReference>
<dbReference type="InterPro" id="IPR050596">
    <property type="entry name" value="AspAT/PAT-like"/>
</dbReference>
<keyword evidence="3 7" id="KW-0032">Aminotransferase</keyword>
<dbReference type="KEGG" id="mgy:MGMSRv2__0885"/>
<dbReference type="EMBL" id="HG794546">
    <property type="protein sequence ID" value="CDK98100.1"/>
    <property type="molecule type" value="Genomic_DNA"/>
</dbReference>
<dbReference type="InterPro" id="IPR015424">
    <property type="entry name" value="PyrdxlP-dep_Trfase"/>
</dbReference>
<dbReference type="GO" id="GO:0006520">
    <property type="term" value="P:amino acid metabolic process"/>
    <property type="evidence" value="ECO:0007669"/>
    <property type="project" value="InterPro"/>
</dbReference>
<dbReference type="eggNOG" id="COG0436">
    <property type="taxonomic scope" value="Bacteria"/>
</dbReference>
<dbReference type="CDD" id="cd00609">
    <property type="entry name" value="AAT_like"/>
    <property type="match status" value="1"/>
</dbReference>
<comment type="similarity">
    <text evidence="2 7">Belongs to the class-I pyridoxal-phosphate-dependent aminotransferase family.</text>
</comment>
<evidence type="ECO:0000256" key="5">
    <source>
        <dbReference type="ARBA" id="ARBA00022898"/>
    </source>
</evidence>
<dbReference type="HOGENOM" id="CLU_017584_4_3_5"/>
<dbReference type="InterPro" id="IPR004838">
    <property type="entry name" value="NHTrfase_class1_PyrdxlP-BS"/>
</dbReference>
<organism evidence="9 10">
    <name type="scientific">Magnetospirillum gryphiswaldense (strain DSM 6361 / JCM 21280 / NBRC 15271 / MSR-1)</name>
    <dbReference type="NCBI Taxonomy" id="431944"/>
    <lineage>
        <taxon>Bacteria</taxon>
        <taxon>Pseudomonadati</taxon>
        <taxon>Pseudomonadota</taxon>
        <taxon>Alphaproteobacteria</taxon>
        <taxon>Rhodospirillales</taxon>
        <taxon>Rhodospirillaceae</taxon>
        <taxon>Magnetospirillum</taxon>
    </lineage>
</organism>
<evidence type="ECO:0000256" key="7">
    <source>
        <dbReference type="RuleBase" id="RU000481"/>
    </source>
</evidence>
<accession>V6EXV9</accession>
<evidence type="ECO:0000313" key="9">
    <source>
        <dbReference type="EMBL" id="CDK98100.1"/>
    </source>
</evidence>
<keyword evidence="5" id="KW-0663">Pyridoxal phosphate</keyword>
<dbReference type="PANTHER" id="PTHR46383">
    <property type="entry name" value="ASPARTATE AMINOTRANSFERASE"/>
    <property type="match status" value="1"/>
</dbReference>
<reference evidence="9 10" key="1">
    <citation type="journal article" date="2014" name="Genome Announc.">
        <title>Complete genome sequence of Magnetospirillum gryphiswaldense MSR-1.</title>
        <authorList>
            <person name="Wang X."/>
            <person name="Wang Q."/>
            <person name="Zhang W."/>
            <person name="Wang Y."/>
            <person name="Li L."/>
            <person name="Wen T."/>
            <person name="Zhang T."/>
            <person name="Zhang Y."/>
            <person name="Xu J."/>
            <person name="Hu J."/>
            <person name="Li S."/>
            <person name="Liu L."/>
            <person name="Liu J."/>
            <person name="Jiang W."/>
            <person name="Tian J."/>
            <person name="Li Y."/>
            <person name="Schuler D."/>
            <person name="Wang L."/>
            <person name="Li J."/>
        </authorList>
    </citation>
    <scope>NUCLEOTIDE SEQUENCE [LARGE SCALE GENOMIC DNA]</scope>
    <source>
        <strain evidence="10">DSM 6361 / JCM 21280 / NBRC 15271 / MSR-1</strain>
    </source>
</reference>
<evidence type="ECO:0000256" key="4">
    <source>
        <dbReference type="ARBA" id="ARBA00022679"/>
    </source>
</evidence>